<dbReference type="GO" id="GO:0005985">
    <property type="term" value="P:sucrose metabolic process"/>
    <property type="evidence" value="ECO:0007669"/>
    <property type="project" value="UniProtKB-UniPathway"/>
</dbReference>
<keyword evidence="5 8" id="KW-0378">Hydrolase</keyword>
<evidence type="ECO:0000313" key="13">
    <source>
        <dbReference type="Proteomes" id="UP000224563"/>
    </source>
</evidence>
<evidence type="ECO:0000256" key="3">
    <source>
        <dbReference type="ARBA" id="ARBA00012758"/>
    </source>
</evidence>
<dbReference type="Proteomes" id="UP000224563">
    <property type="component" value="Unassembled WGS sequence"/>
</dbReference>
<dbReference type="EC" id="3.2.1.26" evidence="3 8"/>
<dbReference type="EMBL" id="PDYG01000074">
    <property type="protein sequence ID" value="PHU37254.1"/>
    <property type="molecule type" value="Genomic_DNA"/>
</dbReference>
<evidence type="ECO:0000256" key="4">
    <source>
        <dbReference type="ARBA" id="ARBA00019623"/>
    </source>
</evidence>
<dbReference type="InterPro" id="IPR013320">
    <property type="entry name" value="ConA-like_dom_sf"/>
</dbReference>
<keyword evidence="9" id="KW-0963">Cytoplasm</keyword>
<evidence type="ECO:0000256" key="2">
    <source>
        <dbReference type="ARBA" id="ARBA00009902"/>
    </source>
</evidence>
<evidence type="ECO:0000256" key="7">
    <source>
        <dbReference type="ARBA" id="ARBA00033367"/>
    </source>
</evidence>
<name>A0A2G3E1X1_9FIRM</name>
<dbReference type="Gene3D" id="2.115.10.20">
    <property type="entry name" value="Glycosyl hydrolase domain, family 43"/>
    <property type="match status" value="1"/>
</dbReference>
<dbReference type="InterPro" id="IPR051214">
    <property type="entry name" value="GH32_Enzymes"/>
</dbReference>
<dbReference type="UniPathway" id="UPA00238"/>
<dbReference type="InterPro" id="IPR018053">
    <property type="entry name" value="Glyco_hydro_32_AS"/>
</dbReference>
<dbReference type="GO" id="GO:0005737">
    <property type="term" value="C:cytoplasm"/>
    <property type="evidence" value="ECO:0007669"/>
    <property type="project" value="UniProtKB-SubCell"/>
</dbReference>
<gene>
    <name evidence="12" type="ORF">CSX02_09110</name>
</gene>
<dbReference type="RefSeq" id="WP_099386525.1">
    <property type="nucleotide sequence ID" value="NZ_JANSWH010000072.1"/>
</dbReference>
<proteinExistence type="inferred from homology"/>
<reference evidence="12 13" key="1">
    <citation type="submission" date="2017-10" db="EMBL/GenBank/DDBJ databases">
        <title>Resolving the taxonomy of Roseburia spp., Eubacterium rectale and Agathobacter spp. through phylogenomic analysis.</title>
        <authorList>
            <person name="Sheridan P.O."/>
            <person name="Walker A.W."/>
            <person name="Duncan S.H."/>
            <person name="Scott K.P."/>
            <person name="Toole P.W.O."/>
            <person name="Luis P."/>
            <person name="Flint H.J."/>
        </authorList>
    </citation>
    <scope>NUCLEOTIDE SEQUENCE [LARGE SCALE GENOMIC DNA]</scope>
    <source>
        <strain evidence="12 13">JK623</strain>
    </source>
</reference>
<dbReference type="InterPro" id="IPR006232">
    <property type="entry name" value="Suc6P_hydrolase"/>
</dbReference>
<dbReference type="Gene3D" id="2.60.120.560">
    <property type="entry name" value="Exo-inulinase, domain 1"/>
    <property type="match status" value="1"/>
</dbReference>
<keyword evidence="6 8" id="KW-0326">Glycosidase</keyword>
<comment type="caution">
    <text evidence="12">The sequence shown here is derived from an EMBL/GenBank/DDBJ whole genome shotgun (WGS) entry which is preliminary data.</text>
</comment>
<dbReference type="SMART" id="SM00640">
    <property type="entry name" value="Glyco_32"/>
    <property type="match status" value="1"/>
</dbReference>
<dbReference type="InterPro" id="IPR001362">
    <property type="entry name" value="Glyco_hydro_32"/>
</dbReference>
<evidence type="ECO:0000259" key="10">
    <source>
        <dbReference type="Pfam" id="PF00251"/>
    </source>
</evidence>
<protein>
    <recommendedName>
        <fullName evidence="4 8">Sucrose-6-phosphate hydrolase</fullName>
        <ecNumber evidence="3 8">3.2.1.26</ecNumber>
    </recommendedName>
    <alternativeName>
        <fullName evidence="7 9">Invertase</fullName>
    </alternativeName>
</protein>
<evidence type="ECO:0000256" key="9">
    <source>
        <dbReference type="RuleBase" id="RU365015"/>
    </source>
</evidence>
<dbReference type="PANTHER" id="PTHR43101">
    <property type="entry name" value="BETA-FRUCTOSIDASE"/>
    <property type="match status" value="1"/>
</dbReference>
<dbReference type="InterPro" id="IPR013148">
    <property type="entry name" value="Glyco_hydro_32_N"/>
</dbReference>
<dbReference type="InterPro" id="IPR013189">
    <property type="entry name" value="Glyco_hydro_32_C"/>
</dbReference>
<keyword evidence="13" id="KW-1185">Reference proteome</keyword>
<comment type="catalytic activity">
    <reaction evidence="8">
        <text>Hydrolysis of terminal non-reducing beta-D-fructofuranoside residues in beta-D-fructofuranosides.</text>
        <dbReference type="EC" id="3.2.1.26"/>
    </reaction>
</comment>
<evidence type="ECO:0000256" key="8">
    <source>
        <dbReference type="RuleBase" id="RU362110"/>
    </source>
</evidence>
<evidence type="ECO:0000256" key="5">
    <source>
        <dbReference type="ARBA" id="ARBA00022801"/>
    </source>
</evidence>
<evidence type="ECO:0000256" key="1">
    <source>
        <dbReference type="ARBA" id="ARBA00004914"/>
    </source>
</evidence>
<comment type="function">
    <text evidence="9">Enables the bacterium to metabolize sucrose as a sole carbon source.</text>
</comment>
<evidence type="ECO:0000256" key="6">
    <source>
        <dbReference type="ARBA" id="ARBA00023295"/>
    </source>
</evidence>
<comment type="pathway">
    <text evidence="1 9">Glycan biosynthesis; sucrose metabolism.</text>
</comment>
<dbReference type="Pfam" id="PF00251">
    <property type="entry name" value="Glyco_hydro_32N"/>
    <property type="match status" value="1"/>
</dbReference>
<dbReference type="InterPro" id="IPR023296">
    <property type="entry name" value="Glyco_hydro_beta-prop_sf"/>
</dbReference>
<evidence type="ECO:0000313" key="12">
    <source>
        <dbReference type="EMBL" id="PHU37254.1"/>
    </source>
</evidence>
<dbReference type="SUPFAM" id="SSF49899">
    <property type="entry name" value="Concanavalin A-like lectins/glucanases"/>
    <property type="match status" value="1"/>
</dbReference>
<dbReference type="Pfam" id="PF08244">
    <property type="entry name" value="Glyco_hydro_32C"/>
    <property type="match status" value="1"/>
</dbReference>
<feature type="domain" description="Glycosyl hydrolase family 32 C-terminal" evidence="11">
    <location>
        <begin position="358"/>
        <end position="482"/>
    </location>
</feature>
<dbReference type="PROSITE" id="PS00609">
    <property type="entry name" value="GLYCOSYL_HYDROL_F32"/>
    <property type="match status" value="1"/>
</dbReference>
<dbReference type="SUPFAM" id="SSF75005">
    <property type="entry name" value="Arabinanase/levansucrase/invertase"/>
    <property type="match status" value="1"/>
</dbReference>
<dbReference type="PANTHER" id="PTHR43101:SF1">
    <property type="entry name" value="BETA-FRUCTOSIDASE"/>
    <property type="match status" value="1"/>
</dbReference>
<dbReference type="NCBIfam" id="TIGR01322">
    <property type="entry name" value="scrB_fam"/>
    <property type="match status" value="1"/>
</dbReference>
<dbReference type="GO" id="GO:0004564">
    <property type="term" value="F:beta-fructofuranosidase activity"/>
    <property type="evidence" value="ECO:0007669"/>
    <property type="project" value="UniProtKB-EC"/>
</dbReference>
<comment type="subcellular location">
    <subcellularLocation>
        <location evidence="9">Cytoplasm</location>
    </subcellularLocation>
</comment>
<reference evidence="12 13" key="2">
    <citation type="submission" date="2017-10" db="EMBL/GenBank/DDBJ databases">
        <authorList>
            <person name="Banno H."/>
            <person name="Chua N.-H."/>
        </authorList>
    </citation>
    <scope>NUCLEOTIDE SEQUENCE [LARGE SCALE GENOMIC DNA]</scope>
    <source>
        <strain evidence="12 13">JK623</strain>
    </source>
</reference>
<feature type="domain" description="Glycosyl hydrolase family 32 N-terminal" evidence="10">
    <location>
        <begin position="28"/>
        <end position="338"/>
    </location>
</feature>
<organism evidence="12 13">
    <name type="scientific">Agathobacter ruminis</name>
    <dbReference type="NCBI Taxonomy" id="1712665"/>
    <lineage>
        <taxon>Bacteria</taxon>
        <taxon>Bacillati</taxon>
        <taxon>Bacillota</taxon>
        <taxon>Clostridia</taxon>
        <taxon>Lachnospirales</taxon>
        <taxon>Lachnospiraceae</taxon>
        <taxon>Agathobacter</taxon>
    </lineage>
</organism>
<sequence length="494" mass="57168">MTKRLLDAREYEAKHSGEIPLAKKPVYHMVPPIGWMNDPNGFSMYQGMCHLFFQYHPYNTFWGPMHWGHYTTKDFVSWEMLPCALAPDMDYDKDGCFSGSAVESEQEHILMYTGVKEFEDENGNHCVRQRQCIAVGDGTEYHKSEKNPVISADKLPKGSDVSDFRDPRIWKDEDGYWAVVGSRNEKGFGQIALFHATDITSWEYVSILDENDGRYGEMWECPDFFPLDGHYALIVSPQFMQGDENGFPSGNHTLYFVGEYDKKTHRFHRDKAQMLDWGMDFYAAQTVCAPDGRRIMIAWLQNWDTRLTPDEYRWCGMMTFPRTLSISPSNPQKILQWPVREIQNYYNDKFSLKSFLLSCTDGEKEVPSVSGRVIDLSVDVDLKESTEFSIAVAANERYRTTICYDRATKKLTVNRSRSGMKKDFIAERGMTVEEDNGHLKLRILLDRNSIELFANDGECVMTNAIYTDPDAQQILWYADQDVSMDLELHHIKKH</sequence>
<dbReference type="AlphaFoldDB" id="A0A2G3E1X1"/>
<comment type="similarity">
    <text evidence="2 8">Belongs to the glycosyl hydrolase 32 family.</text>
</comment>
<dbReference type="CDD" id="cd08996">
    <property type="entry name" value="GH32_FFase"/>
    <property type="match status" value="1"/>
</dbReference>
<keyword evidence="9" id="KW-0119">Carbohydrate metabolism</keyword>
<evidence type="ECO:0000259" key="11">
    <source>
        <dbReference type="Pfam" id="PF08244"/>
    </source>
</evidence>
<accession>A0A2G3E1X1</accession>